<dbReference type="PANTHER" id="PTHR11822:SF21">
    <property type="entry name" value="ISOCITRATE DEHYDROGENASE [NADP], MITOCHONDRIAL"/>
    <property type="match status" value="1"/>
</dbReference>
<evidence type="ECO:0000256" key="3">
    <source>
        <dbReference type="ARBA" id="ARBA00007769"/>
    </source>
</evidence>
<dbReference type="GO" id="GO:0005739">
    <property type="term" value="C:mitochondrion"/>
    <property type="evidence" value="ECO:0007669"/>
    <property type="project" value="TreeGrafter"/>
</dbReference>
<dbReference type="Proteomes" id="UP001165065">
    <property type="component" value="Unassembled WGS sequence"/>
</dbReference>
<dbReference type="Gene3D" id="3.40.718.10">
    <property type="entry name" value="Isopropylmalate Dehydrogenase"/>
    <property type="match status" value="1"/>
</dbReference>
<comment type="cofactor">
    <cofactor evidence="2">
        <name>Mg(2+)</name>
        <dbReference type="ChEBI" id="CHEBI:18420"/>
    </cofactor>
</comment>
<keyword evidence="5" id="KW-0479">Metal-binding</keyword>
<keyword evidence="4" id="KW-0816">Tricarboxylic acid cycle</keyword>
<dbReference type="SMART" id="SM01329">
    <property type="entry name" value="Iso_dh"/>
    <property type="match status" value="1"/>
</dbReference>
<keyword evidence="12" id="KW-1185">Reference proteome</keyword>
<dbReference type="InterPro" id="IPR024084">
    <property type="entry name" value="IsoPropMal-DH-like_dom"/>
</dbReference>
<evidence type="ECO:0000313" key="12">
    <source>
        <dbReference type="Proteomes" id="UP001165065"/>
    </source>
</evidence>
<keyword evidence="8" id="KW-0560">Oxidoreductase</keyword>
<dbReference type="GO" id="GO:0006739">
    <property type="term" value="P:NADP+ metabolic process"/>
    <property type="evidence" value="ECO:0007669"/>
    <property type="project" value="TreeGrafter"/>
</dbReference>
<accession>A0A9W7GEY4</accession>
<sequence length="494" mass="55516">MASTTRWATKTQAPAMVYISGEEMTNYACELIVKDWIDPYFSTEKWQHFDMSCKNRDNTDDKVLHDAVAAGAKIGAIFKEPTITPTAEQKEEFGLKNSLGSPNGAMRRGWNGITISRDTIHIDGVELGFKKPVLFERHAVGGEYGAGWNTVGQGKLLTTFHPLKGDPILVDSRDLEDEHNVVVVYHNPLDNVTDLAHHFFSRCLEAEVVPYVVTKKTVFKWQEGFWAIHKKVFDEHYKEAFASKGLLDNTGGDLQHLISDAATMQIIRWTGGNFGMSAHNYDGDMLTDEVAQVHRSPGFITSNLIGKREDGAMIKEYEASHGTVSDLWHAHLRGEETSLNPLGLVEAMIGSMQHAAKLELDADPSTQENYDRVMTWTVTLRKAMHNTFRYGQGTRDMSGPTGYTTEDFIKKVAWRLDRYLVQQEDEDAPVLGEPSRAFRRNFTVDENAVQEMFNQYDTDGNGAIDLKEFTEFMVKMGVAPMRDAGKKEGKESDV</sequence>
<keyword evidence="9" id="KW-0464">Manganese</keyword>
<keyword evidence="6" id="KW-0106">Calcium</keyword>
<evidence type="ECO:0000256" key="2">
    <source>
        <dbReference type="ARBA" id="ARBA00001946"/>
    </source>
</evidence>
<feature type="domain" description="EF-hand" evidence="10">
    <location>
        <begin position="444"/>
        <end position="479"/>
    </location>
</feature>
<name>A0A9W7GEY4_9STRA</name>
<evidence type="ECO:0000259" key="10">
    <source>
        <dbReference type="PROSITE" id="PS50222"/>
    </source>
</evidence>
<evidence type="ECO:0000256" key="8">
    <source>
        <dbReference type="ARBA" id="ARBA00023002"/>
    </source>
</evidence>
<evidence type="ECO:0000256" key="7">
    <source>
        <dbReference type="ARBA" id="ARBA00022842"/>
    </source>
</evidence>
<evidence type="ECO:0000256" key="1">
    <source>
        <dbReference type="ARBA" id="ARBA00001936"/>
    </source>
</evidence>
<reference evidence="12" key="1">
    <citation type="journal article" date="2023" name="Commun. Biol.">
        <title>Genome analysis of Parmales, the sister group of diatoms, reveals the evolutionary specialization of diatoms from phago-mixotrophs to photoautotrophs.</title>
        <authorList>
            <person name="Ban H."/>
            <person name="Sato S."/>
            <person name="Yoshikawa S."/>
            <person name="Yamada K."/>
            <person name="Nakamura Y."/>
            <person name="Ichinomiya M."/>
            <person name="Sato N."/>
            <person name="Blanc-Mathieu R."/>
            <person name="Endo H."/>
            <person name="Kuwata A."/>
            <person name="Ogata H."/>
        </authorList>
    </citation>
    <scope>NUCLEOTIDE SEQUENCE [LARGE SCALE GENOMIC DNA]</scope>
</reference>
<dbReference type="GO" id="GO:0004450">
    <property type="term" value="F:isocitrate dehydrogenase (NADP+) activity"/>
    <property type="evidence" value="ECO:0007669"/>
    <property type="project" value="InterPro"/>
</dbReference>
<evidence type="ECO:0000256" key="5">
    <source>
        <dbReference type="ARBA" id="ARBA00022723"/>
    </source>
</evidence>
<dbReference type="PANTHER" id="PTHR11822">
    <property type="entry name" value="NADP-SPECIFIC ISOCITRATE DEHYDROGENASE"/>
    <property type="match status" value="1"/>
</dbReference>
<dbReference type="InterPro" id="IPR004790">
    <property type="entry name" value="Isocitrate_DH_NADP"/>
</dbReference>
<evidence type="ECO:0000256" key="4">
    <source>
        <dbReference type="ARBA" id="ARBA00022532"/>
    </source>
</evidence>
<comment type="similarity">
    <text evidence="3">Belongs to the isocitrate and isopropylmalate dehydrogenases family.</text>
</comment>
<comment type="cofactor">
    <cofactor evidence="1">
        <name>Mn(2+)</name>
        <dbReference type="ChEBI" id="CHEBI:29035"/>
    </cofactor>
</comment>
<dbReference type="PROSITE" id="PS50222">
    <property type="entry name" value="EF_HAND_2"/>
    <property type="match status" value="1"/>
</dbReference>
<dbReference type="OrthoDB" id="248923at2759"/>
<dbReference type="SUPFAM" id="SSF53659">
    <property type="entry name" value="Isocitrate/Isopropylmalate dehydrogenase-like"/>
    <property type="match status" value="1"/>
</dbReference>
<dbReference type="InterPro" id="IPR018247">
    <property type="entry name" value="EF_Hand_1_Ca_BS"/>
</dbReference>
<evidence type="ECO:0000256" key="6">
    <source>
        <dbReference type="ARBA" id="ARBA00022837"/>
    </source>
</evidence>
<dbReference type="GO" id="GO:0006099">
    <property type="term" value="P:tricarboxylic acid cycle"/>
    <property type="evidence" value="ECO:0007669"/>
    <property type="project" value="UniProtKB-KW"/>
</dbReference>
<dbReference type="InterPro" id="IPR002048">
    <property type="entry name" value="EF_hand_dom"/>
</dbReference>
<gene>
    <name evidence="11" type="ORF">TrCOL_g8867</name>
</gene>
<comment type="caution">
    <text evidence="11">The sequence shown here is derived from an EMBL/GenBank/DDBJ whole genome shotgun (WGS) entry which is preliminary data.</text>
</comment>
<evidence type="ECO:0000313" key="11">
    <source>
        <dbReference type="EMBL" id="GMI42368.1"/>
    </source>
</evidence>
<dbReference type="Pfam" id="PF00180">
    <property type="entry name" value="Iso_dh"/>
    <property type="match status" value="1"/>
</dbReference>
<dbReference type="SUPFAM" id="SSF47473">
    <property type="entry name" value="EF-hand"/>
    <property type="match status" value="1"/>
</dbReference>
<dbReference type="Pfam" id="PF00036">
    <property type="entry name" value="EF-hand_1"/>
    <property type="match status" value="1"/>
</dbReference>
<dbReference type="GO" id="GO:0006102">
    <property type="term" value="P:isocitrate metabolic process"/>
    <property type="evidence" value="ECO:0007669"/>
    <property type="project" value="InterPro"/>
</dbReference>
<dbReference type="Gene3D" id="1.10.238.10">
    <property type="entry name" value="EF-hand"/>
    <property type="match status" value="1"/>
</dbReference>
<organism evidence="11 12">
    <name type="scientific">Triparma columacea</name>
    <dbReference type="NCBI Taxonomy" id="722753"/>
    <lineage>
        <taxon>Eukaryota</taxon>
        <taxon>Sar</taxon>
        <taxon>Stramenopiles</taxon>
        <taxon>Ochrophyta</taxon>
        <taxon>Bolidophyceae</taxon>
        <taxon>Parmales</taxon>
        <taxon>Triparmaceae</taxon>
        <taxon>Triparma</taxon>
    </lineage>
</organism>
<dbReference type="EMBL" id="BRYA01000170">
    <property type="protein sequence ID" value="GMI42368.1"/>
    <property type="molecule type" value="Genomic_DNA"/>
</dbReference>
<dbReference type="GO" id="GO:0005509">
    <property type="term" value="F:calcium ion binding"/>
    <property type="evidence" value="ECO:0007669"/>
    <property type="project" value="InterPro"/>
</dbReference>
<dbReference type="PROSITE" id="PS00018">
    <property type="entry name" value="EF_HAND_1"/>
    <property type="match status" value="1"/>
</dbReference>
<protein>
    <recommendedName>
        <fullName evidence="10">EF-hand domain-containing protein</fullName>
    </recommendedName>
</protein>
<dbReference type="AlphaFoldDB" id="A0A9W7GEY4"/>
<dbReference type="SMART" id="SM00054">
    <property type="entry name" value="EFh"/>
    <property type="match status" value="1"/>
</dbReference>
<dbReference type="InterPro" id="IPR011992">
    <property type="entry name" value="EF-hand-dom_pair"/>
</dbReference>
<keyword evidence="7" id="KW-0460">Magnesium</keyword>
<evidence type="ECO:0000256" key="9">
    <source>
        <dbReference type="ARBA" id="ARBA00023211"/>
    </source>
</evidence>
<proteinExistence type="inferred from homology"/>